<evidence type="ECO:0000256" key="8">
    <source>
        <dbReference type="ARBA" id="ARBA00022833"/>
    </source>
</evidence>
<dbReference type="InterPro" id="IPR001577">
    <property type="entry name" value="Peptidase_M8"/>
</dbReference>
<dbReference type="OrthoDB" id="251599at2759"/>
<evidence type="ECO:0000256" key="13">
    <source>
        <dbReference type="ARBA" id="ARBA00023157"/>
    </source>
</evidence>
<protein>
    <recommendedName>
        <fullName evidence="15">Leishmanolysin-like peptidase</fullName>
        <ecNumber evidence="15">3.4.24.-</ecNumber>
    </recommendedName>
</protein>
<evidence type="ECO:0000256" key="12">
    <source>
        <dbReference type="ARBA" id="ARBA00023145"/>
    </source>
</evidence>
<keyword evidence="9" id="KW-0130">Cell adhesion</keyword>
<comment type="catalytic activity">
    <reaction evidence="1">
        <text>Preference for hydrophobic residues at P1 and P1' and basic residues at P2' and P3'. A model nonapeptide is cleaved at -Ala-Tyr-|-Leu-Lys-Lys-.</text>
        <dbReference type="EC" id="3.4.24.36"/>
    </reaction>
</comment>
<gene>
    <name evidence="16" type="ORF">MOQ_007450</name>
</gene>
<keyword evidence="12" id="KW-0865">Zymogen</keyword>
<evidence type="ECO:0000313" key="16">
    <source>
        <dbReference type="EMBL" id="EKF28790.1"/>
    </source>
</evidence>
<dbReference type="Pfam" id="PF01457">
    <property type="entry name" value="Peptidase_M8"/>
    <property type="match status" value="1"/>
</dbReference>
<dbReference type="PANTHER" id="PTHR10942:SF0">
    <property type="entry name" value="LEISHMANOLYSIN-LIKE PEPTIDASE"/>
    <property type="match status" value="1"/>
</dbReference>
<organism evidence="16 17">
    <name type="scientific">Trypanosoma cruzi marinkellei</name>
    <dbReference type="NCBI Taxonomy" id="85056"/>
    <lineage>
        <taxon>Eukaryota</taxon>
        <taxon>Discoba</taxon>
        <taxon>Euglenozoa</taxon>
        <taxon>Kinetoplastea</taxon>
        <taxon>Metakinetoplastina</taxon>
        <taxon>Trypanosomatida</taxon>
        <taxon>Trypanosomatidae</taxon>
        <taxon>Trypanosoma</taxon>
        <taxon>Schizotrypanum</taxon>
    </lineage>
</organism>
<keyword evidence="6" id="KW-0732">Signal</keyword>
<evidence type="ECO:0000256" key="7">
    <source>
        <dbReference type="ARBA" id="ARBA00022801"/>
    </source>
</evidence>
<proteinExistence type="inferred from homology"/>
<dbReference type="Proteomes" id="UP000007350">
    <property type="component" value="Unassembled WGS sequence"/>
</dbReference>
<dbReference type="GO" id="GO:0004222">
    <property type="term" value="F:metalloendopeptidase activity"/>
    <property type="evidence" value="ECO:0007669"/>
    <property type="project" value="UniProtKB-UniRule"/>
</dbReference>
<dbReference type="PANTHER" id="PTHR10942">
    <property type="entry name" value="LEISHMANOLYSIN-LIKE PEPTIDASE"/>
    <property type="match status" value="1"/>
</dbReference>
<reference evidence="16 17" key="1">
    <citation type="journal article" date="2012" name="BMC Genomics">
        <title>Comparative genomic analysis of human infective Trypanosoma cruzi lineages with the bat-restricted subspecies T. cruzi marinkellei.</title>
        <authorList>
            <person name="Franzen O."/>
            <person name="Talavera-Lopez C."/>
            <person name="Ochaya S."/>
            <person name="Butler C.E."/>
            <person name="Messenger L.A."/>
            <person name="Lewis M.D."/>
            <person name="Llewellyn M.S."/>
            <person name="Marinkelle C.J."/>
            <person name="Tyler K.M."/>
            <person name="Miles M.A."/>
            <person name="Andersson B."/>
        </authorList>
    </citation>
    <scope>NUCLEOTIDE SEQUENCE [LARGE SCALE GENOMIC DNA]</scope>
    <source>
        <strain evidence="16 17">B7</strain>
    </source>
</reference>
<dbReference type="GO" id="GO:0006508">
    <property type="term" value="P:proteolysis"/>
    <property type="evidence" value="ECO:0007669"/>
    <property type="project" value="UniProtKB-KW"/>
</dbReference>
<dbReference type="EC" id="3.4.24.-" evidence="15"/>
<comment type="subcellular location">
    <subcellularLocation>
        <location evidence="2">Membrane</location>
    </subcellularLocation>
</comment>
<accession>K2MNU5</accession>
<comment type="caution">
    <text evidence="16">The sequence shown here is derived from an EMBL/GenBank/DDBJ whole genome shotgun (WGS) entry which is preliminary data.</text>
</comment>
<evidence type="ECO:0000256" key="11">
    <source>
        <dbReference type="ARBA" id="ARBA00023136"/>
    </source>
</evidence>
<dbReference type="GO" id="GO:0005737">
    <property type="term" value="C:cytoplasm"/>
    <property type="evidence" value="ECO:0007669"/>
    <property type="project" value="TreeGrafter"/>
</dbReference>
<evidence type="ECO:0000256" key="10">
    <source>
        <dbReference type="ARBA" id="ARBA00023049"/>
    </source>
</evidence>
<keyword evidence="11" id="KW-0472">Membrane</keyword>
<dbReference type="GO" id="GO:0016020">
    <property type="term" value="C:membrane"/>
    <property type="evidence" value="ECO:0007669"/>
    <property type="project" value="UniProtKB-SubCell"/>
</dbReference>
<keyword evidence="4 15" id="KW-0645">Protease</keyword>
<comment type="cofactor">
    <cofactor evidence="15">
        <name>Zn(2+)</name>
        <dbReference type="ChEBI" id="CHEBI:29105"/>
    </cofactor>
    <text evidence="15">Binds 1 zinc ion per subunit.</text>
</comment>
<keyword evidence="5 15" id="KW-0479">Metal-binding</keyword>
<dbReference type="Gene3D" id="3.90.132.10">
    <property type="entry name" value="Leishmanolysin , domain 2"/>
    <property type="match status" value="1"/>
</dbReference>
<keyword evidence="14" id="KW-0325">Glycoprotein</keyword>
<name>K2MNU5_TRYCR</name>
<keyword evidence="17" id="KW-1185">Reference proteome</keyword>
<dbReference type="GO" id="GO:0046872">
    <property type="term" value="F:metal ion binding"/>
    <property type="evidence" value="ECO:0007669"/>
    <property type="project" value="UniProtKB-KW"/>
</dbReference>
<dbReference type="Gene3D" id="2.30.34.10">
    <property type="entry name" value="Leishmanolysin domain 4"/>
    <property type="match status" value="1"/>
</dbReference>
<dbReference type="AlphaFoldDB" id="K2MNU5"/>
<keyword evidence="13" id="KW-1015">Disulfide bond</keyword>
<evidence type="ECO:0000256" key="1">
    <source>
        <dbReference type="ARBA" id="ARBA00001249"/>
    </source>
</evidence>
<evidence type="ECO:0000256" key="5">
    <source>
        <dbReference type="ARBA" id="ARBA00022723"/>
    </source>
</evidence>
<keyword evidence="8 15" id="KW-0862">Zinc</keyword>
<evidence type="ECO:0000256" key="9">
    <source>
        <dbReference type="ARBA" id="ARBA00022889"/>
    </source>
</evidence>
<dbReference type="Gene3D" id="2.10.55.10">
    <property type="entry name" value="Leishmanolysin domain 3"/>
    <property type="match status" value="1"/>
</dbReference>
<keyword evidence="7 15" id="KW-0378">Hydrolase</keyword>
<evidence type="ECO:0000256" key="2">
    <source>
        <dbReference type="ARBA" id="ARBA00004370"/>
    </source>
</evidence>
<evidence type="ECO:0000256" key="14">
    <source>
        <dbReference type="ARBA" id="ARBA00023180"/>
    </source>
</evidence>
<keyword evidence="10 15" id="KW-0482">Metalloprotease</keyword>
<dbReference type="SUPFAM" id="SSF55486">
    <property type="entry name" value="Metalloproteases ('zincins'), catalytic domain"/>
    <property type="match status" value="1"/>
</dbReference>
<comment type="similarity">
    <text evidence="3 15">Belongs to the peptidase M8 family.</text>
</comment>
<evidence type="ECO:0000256" key="15">
    <source>
        <dbReference type="RuleBase" id="RU366077"/>
    </source>
</evidence>
<evidence type="ECO:0000256" key="6">
    <source>
        <dbReference type="ARBA" id="ARBA00022729"/>
    </source>
</evidence>
<evidence type="ECO:0000256" key="3">
    <source>
        <dbReference type="ARBA" id="ARBA00005860"/>
    </source>
</evidence>
<dbReference type="PRINTS" id="PR00782">
    <property type="entry name" value="LSHMANOLYSIN"/>
</dbReference>
<sequence length="270" mass="29531">MGEKSVVKKLERSVRGMRREMAAGNHVREKAKAHFSCDSLEGMRLEDEDGPQEKAIPRWNGRHARDELMAPTVGAGYHTALTMAVFADMEYYRVNWSMAEPMGCGNSSGCEFLEKCNATDNLAGKYPRMFCDDSDKGTLRCTSDRRHFGKCTASIAENKGSSVDEDVCPAVSSDFHEISSGTTYRTCPDENVRHLRGSLTGGGSWCLDAELLEKQDSNGHKSVKAVCAQVSCVEGTVKAKYLGSSVFQRCPEGTEISVMLSGFGEVGKIK</sequence>
<dbReference type="EMBL" id="AHKC01014895">
    <property type="protein sequence ID" value="EKF28790.1"/>
    <property type="molecule type" value="Genomic_DNA"/>
</dbReference>
<evidence type="ECO:0000256" key="4">
    <source>
        <dbReference type="ARBA" id="ARBA00022670"/>
    </source>
</evidence>
<evidence type="ECO:0000313" key="17">
    <source>
        <dbReference type="Proteomes" id="UP000007350"/>
    </source>
</evidence>
<dbReference type="GO" id="GO:0007155">
    <property type="term" value="P:cell adhesion"/>
    <property type="evidence" value="ECO:0007669"/>
    <property type="project" value="UniProtKB-KW"/>
</dbReference>